<gene>
    <name evidence="5" type="ORF">FYJ75_00685</name>
</gene>
<dbReference type="AlphaFoldDB" id="A0A6L5YNI3"/>
<dbReference type="Proteomes" id="UP000474024">
    <property type="component" value="Unassembled WGS sequence"/>
</dbReference>
<keyword evidence="6" id="KW-1185">Reference proteome</keyword>
<name>A0A6L5YNI3_9FIRM</name>
<dbReference type="EMBL" id="VUNI01000001">
    <property type="protein sequence ID" value="MST73549.1"/>
    <property type="molecule type" value="Genomic_DNA"/>
</dbReference>
<proteinExistence type="predicted"/>
<dbReference type="Gene3D" id="1.10.10.10">
    <property type="entry name" value="Winged helix-like DNA-binding domain superfamily/Winged helix DNA-binding domain"/>
    <property type="match status" value="1"/>
</dbReference>
<dbReference type="RefSeq" id="WP_154427814.1">
    <property type="nucleotide sequence ID" value="NZ_VUNI01000001.1"/>
</dbReference>
<evidence type="ECO:0000256" key="3">
    <source>
        <dbReference type="ARBA" id="ARBA00023163"/>
    </source>
</evidence>
<keyword evidence="3" id="KW-0804">Transcription</keyword>
<keyword evidence="1" id="KW-0805">Transcription regulation</keyword>
<evidence type="ECO:0000313" key="5">
    <source>
        <dbReference type="EMBL" id="MST73549.1"/>
    </source>
</evidence>
<dbReference type="CDD" id="cd07377">
    <property type="entry name" value="WHTH_GntR"/>
    <property type="match status" value="1"/>
</dbReference>
<dbReference type="SUPFAM" id="SSF46785">
    <property type="entry name" value="Winged helix' DNA-binding domain"/>
    <property type="match status" value="1"/>
</dbReference>
<feature type="domain" description="HTH gntR-type" evidence="4">
    <location>
        <begin position="10"/>
        <end position="78"/>
    </location>
</feature>
<evidence type="ECO:0000313" key="6">
    <source>
        <dbReference type="Proteomes" id="UP000474024"/>
    </source>
</evidence>
<reference evidence="5 6" key="1">
    <citation type="submission" date="2019-08" db="EMBL/GenBank/DDBJ databases">
        <title>In-depth cultivation of the pig gut microbiome towards novel bacterial diversity and tailored functional studies.</title>
        <authorList>
            <person name="Wylensek D."/>
            <person name="Hitch T.C.A."/>
            <person name="Clavel T."/>
        </authorList>
    </citation>
    <scope>NUCLEOTIDE SEQUENCE [LARGE SCALE GENOMIC DNA]</scope>
    <source>
        <strain evidence="5 6">MUC/MUC-530-WT-4D</strain>
    </source>
</reference>
<evidence type="ECO:0000256" key="2">
    <source>
        <dbReference type="ARBA" id="ARBA00023125"/>
    </source>
</evidence>
<dbReference type="PROSITE" id="PS50949">
    <property type="entry name" value="HTH_GNTR"/>
    <property type="match status" value="1"/>
</dbReference>
<dbReference type="InterPro" id="IPR036390">
    <property type="entry name" value="WH_DNA-bd_sf"/>
</dbReference>
<evidence type="ECO:0000256" key="1">
    <source>
        <dbReference type="ARBA" id="ARBA00023015"/>
    </source>
</evidence>
<sequence>MIQVNYRDVRPIYEQIIDSVQKLVITDALLPDEKLPSVRELASKLAINPNTISRAYRELEREGYVYSVCGRGTFVADNRTLKTEHVRALLQNFDETAAELMDLSVGKEVLQKRLDRIEKGVWNDTGK</sequence>
<dbReference type="GO" id="GO:0003700">
    <property type="term" value="F:DNA-binding transcription factor activity"/>
    <property type="evidence" value="ECO:0007669"/>
    <property type="project" value="InterPro"/>
</dbReference>
<dbReference type="SMART" id="SM00345">
    <property type="entry name" value="HTH_GNTR"/>
    <property type="match status" value="1"/>
</dbReference>
<dbReference type="InterPro" id="IPR036388">
    <property type="entry name" value="WH-like_DNA-bd_sf"/>
</dbReference>
<comment type="caution">
    <text evidence="5">The sequence shown here is derived from an EMBL/GenBank/DDBJ whole genome shotgun (WGS) entry which is preliminary data.</text>
</comment>
<dbReference type="InterPro" id="IPR000524">
    <property type="entry name" value="Tscrpt_reg_HTH_GntR"/>
</dbReference>
<accession>A0A6L5YNI3</accession>
<evidence type="ECO:0000259" key="4">
    <source>
        <dbReference type="PROSITE" id="PS50949"/>
    </source>
</evidence>
<dbReference type="PANTHER" id="PTHR38445">
    <property type="entry name" value="HTH-TYPE TRANSCRIPTIONAL REPRESSOR YTRA"/>
    <property type="match status" value="1"/>
</dbReference>
<keyword evidence="2" id="KW-0238">DNA-binding</keyword>
<dbReference type="GO" id="GO:0003677">
    <property type="term" value="F:DNA binding"/>
    <property type="evidence" value="ECO:0007669"/>
    <property type="project" value="UniProtKB-KW"/>
</dbReference>
<dbReference type="PANTHER" id="PTHR38445:SF9">
    <property type="entry name" value="HTH-TYPE TRANSCRIPTIONAL REPRESSOR YTRA"/>
    <property type="match status" value="1"/>
</dbReference>
<organism evidence="5 6">
    <name type="scientific">Roseburia porci</name>
    <dbReference type="NCBI Taxonomy" id="2605790"/>
    <lineage>
        <taxon>Bacteria</taxon>
        <taxon>Bacillati</taxon>
        <taxon>Bacillota</taxon>
        <taxon>Clostridia</taxon>
        <taxon>Lachnospirales</taxon>
        <taxon>Lachnospiraceae</taxon>
        <taxon>Roseburia</taxon>
    </lineage>
</organism>
<protein>
    <submittedName>
        <fullName evidence="5">GntR family transcriptional regulator</fullName>
    </submittedName>
</protein>
<dbReference type="Pfam" id="PF00392">
    <property type="entry name" value="GntR"/>
    <property type="match status" value="1"/>
</dbReference>
<dbReference type="PRINTS" id="PR00035">
    <property type="entry name" value="HTHGNTR"/>
</dbReference>